<dbReference type="PIRSF" id="PIRSF007580">
    <property type="entry name" value="UCP07580"/>
    <property type="match status" value="1"/>
</dbReference>
<dbReference type="PANTHER" id="PTHR39456:SF1">
    <property type="entry name" value="METAL-DEPENDENT HYDROLASE"/>
    <property type="match status" value="1"/>
</dbReference>
<dbReference type="RefSeq" id="WP_076877713.1">
    <property type="nucleotide sequence ID" value="NZ_MLCN01000014.1"/>
</dbReference>
<sequence length="300" mass="34684">MNALAHHQIKARKVQFDFSAVPKHWIPNDAFSTHFLNVAHLVLPAGEFWFCRVYNKALPYIKDEQLKQDVLGFIRQEAVHGRTHQHALQYFKNHQINVDAYNRRMHYLFEILLGEAPAGLKALQFKATEKLWLLTRLGVVAAIEHFTGVAGQWSLDNTSLDQADPVMADLFRWHLAEEVEHRSVAFDLFAHLFENEFGFYLSRQALMAIVLPILVKVWVDGLRAICREDADAKQYARYNVLQMLWAMEKTGRKTDHVPRFSYLLKASLRWLPPSFHPVHEGNTQQALNYLNRSPAAWAAT</sequence>
<dbReference type="EMBL" id="MLCN01000014">
    <property type="protein sequence ID" value="ONG40985.1"/>
    <property type="molecule type" value="Genomic_DNA"/>
</dbReference>
<evidence type="ECO:0000313" key="1">
    <source>
        <dbReference type="EMBL" id="ONG40985.1"/>
    </source>
</evidence>
<gene>
    <name evidence="1" type="ORF">BKE30_06000</name>
</gene>
<dbReference type="InterPro" id="IPR016516">
    <property type="entry name" value="UCP07580"/>
</dbReference>
<dbReference type="STRING" id="1907941.BKE30_06000"/>
<dbReference type="Proteomes" id="UP000192132">
    <property type="component" value="Unassembled WGS sequence"/>
</dbReference>
<name>A0A1S8CWP3_9GAMM</name>
<proteinExistence type="predicted"/>
<dbReference type="AlphaFoldDB" id="A0A1S8CWP3"/>
<reference evidence="1 2" key="1">
    <citation type="submission" date="2016-10" db="EMBL/GenBank/DDBJ databases">
        <title>Draft Genome sequence of Alkanindiges sp. strain H1.</title>
        <authorList>
            <person name="Subhash Y."/>
            <person name="Lee S."/>
        </authorList>
    </citation>
    <scope>NUCLEOTIDE SEQUENCE [LARGE SCALE GENOMIC DNA]</scope>
    <source>
        <strain evidence="1 2">H1</strain>
    </source>
</reference>
<keyword evidence="2" id="KW-1185">Reference proteome</keyword>
<dbReference type="InterPro" id="IPR009078">
    <property type="entry name" value="Ferritin-like_SF"/>
</dbReference>
<keyword evidence="1" id="KW-0378">Hydrolase</keyword>
<dbReference type="SUPFAM" id="SSF47240">
    <property type="entry name" value="Ferritin-like"/>
    <property type="match status" value="1"/>
</dbReference>
<protein>
    <submittedName>
        <fullName evidence="1">Metal-dependent hydrolase</fullName>
    </submittedName>
</protein>
<organism evidence="1 2">
    <name type="scientific">Alkanindiges hydrocarboniclasticus</name>
    <dbReference type="NCBI Taxonomy" id="1907941"/>
    <lineage>
        <taxon>Bacteria</taxon>
        <taxon>Pseudomonadati</taxon>
        <taxon>Pseudomonadota</taxon>
        <taxon>Gammaproteobacteria</taxon>
        <taxon>Moraxellales</taxon>
        <taxon>Moraxellaceae</taxon>
        <taxon>Alkanindiges</taxon>
    </lineage>
</organism>
<dbReference type="PANTHER" id="PTHR39456">
    <property type="entry name" value="METAL-DEPENDENT HYDROLASE"/>
    <property type="match status" value="1"/>
</dbReference>
<accession>A0A1S8CWP3</accession>
<evidence type="ECO:0000313" key="2">
    <source>
        <dbReference type="Proteomes" id="UP000192132"/>
    </source>
</evidence>
<comment type="caution">
    <text evidence="1">The sequence shown here is derived from an EMBL/GenBank/DDBJ whole genome shotgun (WGS) entry which is preliminary data.</text>
</comment>
<dbReference type="OrthoDB" id="5727566at2"/>
<dbReference type="Pfam" id="PF10118">
    <property type="entry name" value="Metal_hydrol"/>
    <property type="match status" value="1"/>
</dbReference>
<dbReference type="GO" id="GO:0016787">
    <property type="term" value="F:hydrolase activity"/>
    <property type="evidence" value="ECO:0007669"/>
    <property type="project" value="UniProtKB-KW"/>
</dbReference>